<dbReference type="GO" id="GO:0051209">
    <property type="term" value="P:release of sequestered calcium ion into cytosol"/>
    <property type="evidence" value="ECO:0007669"/>
    <property type="project" value="TreeGrafter"/>
</dbReference>
<dbReference type="InterPro" id="IPR000008">
    <property type="entry name" value="C2_dom"/>
</dbReference>
<proteinExistence type="predicted"/>
<accession>A0A6A4GQ54</accession>
<dbReference type="InterPro" id="IPR017946">
    <property type="entry name" value="PLC-like_Pdiesterase_TIM-brl"/>
</dbReference>
<dbReference type="InterPro" id="IPR002048">
    <property type="entry name" value="EF_hand_dom"/>
</dbReference>
<dbReference type="CDD" id="cd00275">
    <property type="entry name" value="C2_PLC_like"/>
    <property type="match status" value="1"/>
</dbReference>
<evidence type="ECO:0000256" key="1">
    <source>
        <dbReference type="ARBA" id="ARBA00012368"/>
    </source>
</evidence>
<keyword evidence="3 6" id="KW-0442">Lipid degradation</keyword>
<dbReference type="SMART" id="SM00148">
    <property type="entry name" value="PLCXc"/>
    <property type="match status" value="1"/>
</dbReference>
<dbReference type="InterPro" id="IPR000909">
    <property type="entry name" value="PLipase_C_PInositol-sp_X_dom"/>
</dbReference>
<dbReference type="SMART" id="SM00239">
    <property type="entry name" value="C2"/>
    <property type="match status" value="1"/>
</dbReference>
<evidence type="ECO:0000259" key="8">
    <source>
        <dbReference type="PROSITE" id="PS50004"/>
    </source>
</evidence>
<feature type="region of interest" description="Disordered" evidence="7">
    <location>
        <begin position="373"/>
        <end position="396"/>
    </location>
</feature>
<feature type="region of interest" description="Disordered" evidence="7">
    <location>
        <begin position="1"/>
        <end position="154"/>
    </location>
</feature>
<evidence type="ECO:0000256" key="4">
    <source>
        <dbReference type="ARBA" id="ARBA00023098"/>
    </source>
</evidence>
<dbReference type="Gene3D" id="2.30.29.30">
    <property type="entry name" value="Pleckstrin-homology domain (PH domain)/Phosphotyrosine-binding domain (PTB)"/>
    <property type="match status" value="1"/>
</dbReference>
<dbReference type="EC" id="3.1.4.11" evidence="1 6"/>
<feature type="compositionally biased region" description="Polar residues" evidence="7">
    <location>
        <begin position="834"/>
        <end position="843"/>
    </location>
</feature>
<reference evidence="11" key="1">
    <citation type="journal article" date="2019" name="Environ. Microbiol.">
        <title>Fungal ecological strategies reflected in gene transcription - a case study of two litter decomposers.</title>
        <authorList>
            <person name="Barbi F."/>
            <person name="Kohler A."/>
            <person name="Barry K."/>
            <person name="Baskaran P."/>
            <person name="Daum C."/>
            <person name="Fauchery L."/>
            <person name="Ihrmark K."/>
            <person name="Kuo A."/>
            <person name="LaButti K."/>
            <person name="Lipzen A."/>
            <person name="Morin E."/>
            <person name="Grigoriev I.V."/>
            <person name="Henrissat B."/>
            <person name="Lindahl B."/>
            <person name="Martin F."/>
        </authorList>
    </citation>
    <scope>NUCLEOTIDE SEQUENCE</scope>
    <source>
        <strain evidence="11">JB14</strain>
    </source>
</reference>
<dbReference type="PANTHER" id="PTHR10336:SF36">
    <property type="entry name" value="1-PHOSPHATIDYLINOSITOL 4,5-BISPHOSPHATE PHOSPHODIESTERASE BETA-4"/>
    <property type="match status" value="1"/>
</dbReference>
<dbReference type="PROSITE" id="PS50007">
    <property type="entry name" value="PIPLC_X_DOMAIN"/>
    <property type="match status" value="1"/>
</dbReference>
<dbReference type="AlphaFoldDB" id="A0A6A4GQ54"/>
<dbReference type="InterPro" id="IPR011993">
    <property type="entry name" value="PH-like_dom_sf"/>
</dbReference>
<dbReference type="Pfam" id="PF00388">
    <property type="entry name" value="PI-PLC-X"/>
    <property type="match status" value="1"/>
</dbReference>
<dbReference type="PANTHER" id="PTHR10336">
    <property type="entry name" value="PHOSPHOINOSITIDE-SPECIFIC PHOSPHOLIPASE C FAMILY PROTEIN"/>
    <property type="match status" value="1"/>
</dbReference>
<evidence type="ECO:0000256" key="6">
    <source>
        <dbReference type="RuleBase" id="RU361133"/>
    </source>
</evidence>
<feature type="compositionally biased region" description="Basic and acidic residues" evidence="7">
    <location>
        <begin position="873"/>
        <end position="894"/>
    </location>
</feature>
<dbReference type="Pfam" id="PF00168">
    <property type="entry name" value="C2"/>
    <property type="match status" value="2"/>
</dbReference>
<evidence type="ECO:0000256" key="2">
    <source>
        <dbReference type="ARBA" id="ARBA00022801"/>
    </source>
</evidence>
<feature type="compositionally biased region" description="Basic residues" evidence="7">
    <location>
        <begin position="84"/>
        <end position="103"/>
    </location>
</feature>
<dbReference type="CDD" id="cd08598">
    <property type="entry name" value="PI-PLC1c_yeast"/>
    <property type="match status" value="1"/>
</dbReference>
<feature type="domain" description="PI-PLC Y-box" evidence="9">
    <location>
        <begin position="932"/>
        <end position="1047"/>
    </location>
</feature>
<evidence type="ECO:0000256" key="5">
    <source>
        <dbReference type="ARBA" id="ARBA00023224"/>
    </source>
</evidence>
<feature type="compositionally biased region" description="Low complexity" evidence="7">
    <location>
        <begin position="849"/>
        <end position="859"/>
    </location>
</feature>
<dbReference type="PROSITE" id="PS50008">
    <property type="entry name" value="PIPLC_Y_DOMAIN"/>
    <property type="match status" value="1"/>
</dbReference>
<feature type="domain" description="EF-hand" evidence="10">
    <location>
        <begin position="423"/>
        <end position="458"/>
    </location>
</feature>
<evidence type="ECO:0000256" key="3">
    <source>
        <dbReference type="ARBA" id="ARBA00022963"/>
    </source>
</evidence>
<dbReference type="GO" id="GO:0048015">
    <property type="term" value="P:phosphatidylinositol-mediated signaling"/>
    <property type="evidence" value="ECO:0007669"/>
    <property type="project" value="TreeGrafter"/>
</dbReference>
<dbReference type="EMBL" id="ML769797">
    <property type="protein sequence ID" value="KAE9387483.1"/>
    <property type="molecule type" value="Genomic_DNA"/>
</dbReference>
<dbReference type="SUPFAM" id="SSF49562">
    <property type="entry name" value="C2 domain (Calcium/lipid-binding domain, CaLB)"/>
    <property type="match status" value="1"/>
</dbReference>
<dbReference type="InterPro" id="IPR001192">
    <property type="entry name" value="PI-PLC_fam"/>
</dbReference>
<evidence type="ECO:0000313" key="12">
    <source>
        <dbReference type="Proteomes" id="UP000799118"/>
    </source>
</evidence>
<name>A0A6A4GQ54_9AGAR</name>
<dbReference type="GO" id="GO:0004435">
    <property type="term" value="F:phosphatidylinositol-4,5-bisphosphate phospholipase C activity"/>
    <property type="evidence" value="ECO:0007669"/>
    <property type="project" value="UniProtKB-EC"/>
</dbReference>
<feature type="compositionally biased region" description="Low complexity" evidence="7">
    <location>
        <begin position="376"/>
        <end position="389"/>
    </location>
</feature>
<feature type="compositionally biased region" description="Low complexity" evidence="7">
    <location>
        <begin position="902"/>
        <end position="921"/>
    </location>
</feature>
<dbReference type="GO" id="GO:0005509">
    <property type="term" value="F:calcium ion binding"/>
    <property type="evidence" value="ECO:0007669"/>
    <property type="project" value="InterPro"/>
</dbReference>
<dbReference type="SUPFAM" id="SSF50729">
    <property type="entry name" value="PH domain-like"/>
    <property type="match status" value="1"/>
</dbReference>
<evidence type="ECO:0000259" key="10">
    <source>
        <dbReference type="PROSITE" id="PS50222"/>
    </source>
</evidence>
<dbReference type="SUPFAM" id="SSF51695">
    <property type="entry name" value="PLC-like phosphodiesterases"/>
    <property type="match status" value="1"/>
</dbReference>
<keyword evidence="2 6" id="KW-0378">Hydrolase</keyword>
<dbReference type="OrthoDB" id="269822at2759"/>
<feature type="compositionally biased region" description="Polar residues" evidence="7">
    <location>
        <begin position="144"/>
        <end position="154"/>
    </location>
</feature>
<evidence type="ECO:0000256" key="7">
    <source>
        <dbReference type="SAM" id="MobiDB-lite"/>
    </source>
</evidence>
<feature type="domain" description="C2" evidence="8">
    <location>
        <begin position="1042"/>
        <end position="1223"/>
    </location>
</feature>
<dbReference type="Gene3D" id="1.10.238.10">
    <property type="entry name" value="EF-hand"/>
    <property type="match status" value="1"/>
</dbReference>
<protein>
    <recommendedName>
        <fullName evidence="1 6">Phosphoinositide phospholipase C</fullName>
        <ecNumber evidence="1 6">3.1.4.11</ecNumber>
    </recommendedName>
</protein>
<dbReference type="GO" id="GO:0016042">
    <property type="term" value="P:lipid catabolic process"/>
    <property type="evidence" value="ECO:0007669"/>
    <property type="project" value="UniProtKB-KW"/>
</dbReference>
<dbReference type="SUPFAM" id="SSF47473">
    <property type="entry name" value="EF-hand"/>
    <property type="match status" value="1"/>
</dbReference>
<evidence type="ECO:0000259" key="9">
    <source>
        <dbReference type="PROSITE" id="PS50008"/>
    </source>
</evidence>
<dbReference type="Gene3D" id="2.60.40.150">
    <property type="entry name" value="C2 domain"/>
    <property type="match status" value="1"/>
</dbReference>
<dbReference type="SMART" id="SM00149">
    <property type="entry name" value="PLCYc"/>
    <property type="match status" value="1"/>
</dbReference>
<feature type="region of interest" description="Disordered" evidence="7">
    <location>
        <begin position="552"/>
        <end position="572"/>
    </location>
</feature>
<dbReference type="Proteomes" id="UP000799118">
    <property type="component" value="Unassembled WGS sequence"/>
</dbReference>
<organism evidence="11 12">
    <name type="scientific">Gymnopus androsaceus JB14</name>
    <dbReference type="NCBI Taxonomy" id="1447944"/>
    <lineage>
        <taxon>Eukaryota</taxon>
        <taxon>Fungi</taxon>
        <taxon>Dikarya</taxon>
        <taxon>Basidiomycota</taxon>
        <taxon>Agaricomycotina</taxon>
        <taxon>Agaricomycetes</taxon>
        <taxon>Agaricomycetidae</taxon>
        <taxon>Agaricales</taxon>
        <taxon>Marasmiineae</taxon>
        <taxon>Omphalotaceae</taxon>
        <taxon>Gymnopus</taxon>
    </lineage>
</organism>
<comment type="catalytic activity">
    <reaction evidence="6">
        <text>a 1,2-diacyl-sn-glycero-3-phospho-(1D-myo-inositol-4,5-bisphosphate) + H2O = 1D-myo-inositol 1,4,5-trisphosphate + a 1,2-diacyl-sn-glycerol + H(+)</text>
        <dbReference type="Rhea" id="RHEA:33179"/>
        <dbReference type="ChEBI" id="CHEBI:15377"/>
        <dbReference type="ChEBI" id="CHEBI:15378"/>
        <dbReference type="ChEBI" id="CHEBI:17815"/>
        <dbReference type="ChEBI" id="CHEBI:58456"/>
        <dbReference type="ChEBI" id="CHEBI:203600"/>
        <dbReference type="EC" id="3.1.4.11"/>
    </reaction>
</comment>
<keyword evidence="4 6" id="KW-0443">Lipid metabolism</keyword>
<dbReference type="InterPro" id="IPR001711">
    <property type="entry name" value="PLipase_C_Pinositol-sp_Y"/>
</dbReference>
<gene>
    <name evidence="11" type="ORF">BT96DRAFT_867361</name>
</gene>
<dbReference type="InterPro" id="IPR035892">
    <property type="entry name" value="C2_domain_sf"/>
</dbReference>
<keyword evidence="5" id="KW-0807">Transducer</keyword>
<dbReference type="Gene3D" id="3.20.20.190">
    <property type="entry name" value="Phosphatidylinositol (PI) phosphodiesterase"/>
    <property type="match status" value="1"/>
</dbReference>
<dbReference type="InterPro" id="IPR011992">
    <property type="entry name" value="EF-hand-dom_pair"/>
</dbReference>
<evidence type="ECO:0000313" key="11">
    <source>
        <dbReference type="EMBL" id="KAE9387483.1"/>
    </source>
</evidence>
<dbReference type="PROSITE" id="PS50004">
    <property type="entry name" value="C2"/>
    <property type="match status" value="1"/>
</dbReference>
<dbReference type="PRINTS" id="PR00390">
    <property type="entry name" value="PHPHLIPASEC"/>
</dbReference>
<dbReference type="PROSITE" id="PS50222">
    <property type="entry name" value="EF_HAND_2"/>
    <property type="match status" value="1"/>
</dbReference>
<feature type="compositionally biased region" description="Basic and acidic residues" evidence="7">
    <location>
        <begin position="65"/>
        <end position="79"/>
    </location>
</feature>
<keyword evidence="12" id="KW-1185">Reference proteome</keyword>
<feature type="region of interest" description="Disordered" evidence="7">
    <location>
        <begin position="824"/>
        <end position="926"/>
    </location>
</feature>
<dbReference type="Pfam" id="PF00387">
    <property type="entry name" value="PI-PLC-Y"/>
    <property type="match status" value="1"/>
</dbReference>
<sequence length="1241" mass="136882">MSETPIPNEQLPFAPSAIPASPHLTSSSVLDMKPSATTREHNHNVGPLSGIGQLAERGINTENSDLPKSDIHNSHDRKGPGAMLRRHSVNVGKSIKKTFKALARRSTSVSSPSGIKPRKNDPSEQSTPIFPDSPSFNLVDLPPSETTGRYTEASVASHTDSEFLSLSPLISVVEYPPEDRRLSPITPFSDSITTESLVDVVVPQLLQQGTLLVKLSNKKQRRSAFVFRLDADQGQIVWESKVHKFIPVENIKEIRTGQAAISHITQFQCNPVEEYIPRWITLIYLGPPSNKVRSKSPLPLASPKSNYSLHTYKTLHLIASTPTIVQLWERTLKAMVALRVSLTSSLDGVNSDRTMEEMRQVLWERSFWTAAGNGRGSNSSGSSTRPGSTRGEETPGFLSAAREEQRLNLGEMQALCERLNVRMSEDDVRNLFNQADALGRGFLDFKDFRRFGKLLKARPELKRLYTALVQSANGAIAPSGSLHRRSSSGSSIDNDGTMTFSIFETFMREKQKSELSTVELKDIFDRYSVEVPDASTDVQISQQLDPLLTDLVQSPSSSLPTPPPSTSSSSSLNIGELEVDLANIPSSALFATSSLPPAMRVMTRDTFTSFLLSVDNPTCLEPRPEFEASLHPHGHGFPHHTQRNLTTYHRLSETSHDMTRPLSDYYISSSHNTYLIGHQLYGESTVEGYIRAFLSGCRSVELDIFDTDTGPQIFHGKTLTSKVPLREVCEAIMTYGFVASQYPLIISAEIHCGLVGQSQLVNIMKDVFGDRLVRRDEDGNIVGQPTQHTDVSPILLTTSTIDKLPSPEELKGRILVKAKNLHVADPRPPLPLGHSSSTSSGNTFGVPFDVSTSSTSDTDAIFDMKPRSPSSSRESEHTSRAREMIRRVGSRKSDSSPPPSSYSPRRPARGGSTSSHLRSSSMEAKPKMSPDLLSLLVYTVGVKCRGINKKEVYKPEEMFSLSENMANKMLKAGMIDLIKHTRGHLVRIYPKGTRVSSTNYEPHKYWGAGTQLVAINWQTMDLGYMINHAMFQRNGGCGYLLKPLPLRMPHKESLSKQTQHYLNVTIISAQHLPAPKDASGREISAKFAVNPYVQVTIHVPDWPTPPYTPANSIASGLASANNASLAVGTGLASPTTGSFPSNARPARNVSHSYCTSVVKNNGFNPVWEETLRIPFTCVGDMKDLIFVRFAVRDGEQEDMDPLAQFCASLGCLQQGYRHLPLHDSQMSQYLFSTLFVRIDVS</sequence>